<dbReference type="PRINTS" id="PR00096">
    <property type="entry name" value="GATASE"/>
</dbReference>
<dbReference type="CDD" id="cd01744">
    <property type="entry name" value="GATase1_CPSase"/>
    <property type="match status" value="1"/>
</dbReference>
<protein>
    <recommendedName>
        <fullName evidence="11">Carbamoyl phosphate synthase small chain</fullName>
        <ecNumber evidence="11">6.3.5.5</ecNumber>
    </recommendedName>
    <alternativeName>
        <fullName evidence="11">Carbamoyl phosphate synthetase glutamine chain</fullName>
    </alternativeName>
</protein>
<dbReference type="EMBL" id="LROR01000038">
    <property type="protein sequence ID" value="OBR95278.1"/>
    <property type="molecule type" value="Genomic_DNA"/>
</dbReference>
<gene>
    <name evidence="13" type="primary">carA_2</name>
    <name evidence="11" type="synonym">carA</name>
    <name evidence="14" type="ORF">CLCOS_16020</name>
    <name evidence="13" type="ORF">WX73_03859</name>
</gene>
<reference evidence="13 15" key="1">
    <citation type="journal article" date="2015" name="Biotechnol. Bioeng.">
        <title>Genome sequence and phenotypic characterization of Caulobacter segnis.</title>
        <authorList>
            <person name="Patel S."/>
            <person name="Fletcher B."/>
            <person name="Scott D.C."/>
            <person name="Ely B."/>
        </authorList>
    </citation>
    <scope>NUCLEOTIDE SEQUENCE [LARGE SCALE GENOMIC DNA]</scope>
    <source>
        <strain evidence="13 15">PS02</strain>
    </source>
</reference>
<feature type="binding site" evidence="11">
    <location>
        <position position="45"/>
    </location>
    <ligand>
        <name>L-glutamine</name>
        <dbReference type="ChEBI" id="CHEBI:58359"/>
    </ligand>
</feature>
<dbReference type="InterPro" id="IPR036480">
    <property type="entry name" value="CarbP_synth_ssu_N_sf"/>
</dbReference>
<dbReference type="Proteomes" id="UP000093694">
    <property type="component" value="Unassembled WGS sequence"/>
</dbReference>
<keyword evidence="8 11" id="KW-0665">Pyrimidine biosynthesis</keyword>
<keyword evidence="11" id="KW-0028">Amino-acid biosynthesis</keyword>
<dbReference type="EMBL" id="LITQ01000009">
    <property type="protein sequence ID" value="OAA93949.1"/>
    <property type="molecule type" value="Genomic_DNA"/>
</dbReference>
<feature type="active site" description="Nucleophile" evidence="11">
    <location>
        <position position="245"/>
    </location>
</feature>
<comment type="pathway">
    <text evidence="2 11">Amino-acid biosynthesis; L-arginine biosynthesis; carbamoyl phosphate from bicarbonate: step 1/1.</text>
</comment>
<feature type="binding site" evidence="11">
    <location>
        <position position="289"/>
    </location>
    <ligand>
        <name>L-glutamine</name>
        <dbReference type="ChEBI" id="CHEBI:58359"/>
    </ligand>
</feature>
<name>A0A166TPT8_9CLOT</name>
<dbReference type="InterPro" id="IPR050472">
    <property type="entry name" value="Anth_synth/Amidotransfase"/>
</dbReference>
<evidence type="ECO:0000313" key="14">
    <source>
        <dbReference type="EMBL" id="OBR95278.1"/>
    </source>
</evidence>
<evidence type="ECO:0000256" key="2">
    <source>
        <dbReference type="ARBA" id="ARBA00005077"/>
    </source>
</evidence>
<dbReference type="FunFam" id="3.50.30.20:FF:000001">
    <property type="entry name" value="Carbamoyl-phosphate synthase small chain"/>
    <property type="match status" value="1"/>
</dbReference>
<organism evidence="13 15">
    <name type="scientific">Clostridium coskatii</name>
    <dbReference type="NCBI Taxonomy" id="1705578"/>
    <lineage>
        <taxon>Bacteria</taxon>
        <taxon>Bacillati</taxon>
        <taxon>Bacillota</taxon>
        <taxon>Clostridia</taxon>
        <taxon>Eubacteriales</taxon>
        <taxon>Clostridiaceae</taxon>
        <taxon>Clostridium</taxon>
    </lineage>
</organism>
<proteinExistence type="inferred from homology"/>
<evidence type="ECO:0000256" key="6">
    <source>
        <dbReference type="ARBA" id="ARBA00022840"/>
    </source>
</evidence>
<dbReference type="PRINTS" id="PR00099">
    <property type="entry name" value="CPSGATASE"/>
</dbReference>
<comment type="similarity">
    <text evidence="3 11">Belongs to the CarA family.</text>
</comment>
<evidence type="ECO:0000313" key="13">
    <source>
        <dbReference type="EMBL" id="OAA93949.1"/>
    </source>
</evidence>
<evidence type="ECO:0000313" key="15">
    <source>
        <dbReference type="Proteomes" id="UP000077384"/>
    </source>
</evidence>
<keyword evidence="11" id="KW-0055">Arginine biosynthesis</keyword>
<dbReference type="EC" id="6.3.5.5" evidence="11"/>
<feature type="binding site" evidence="11">
    <location>
        <position position="290"/>
    </location>
    <ligand>
        <name>L-glutamine</name>
        <dbReference type="ChEBI" id="CHEBI:58359"/>
    </ligand>
</feature>
<feature type="binding site" evidence="11">
    <location>
        <position position="246"/>
    </location>
    <ligand>
        <name>L-glutamine</name>
        <dbReference type="ChEBI" id="CHEBI:58359"/>
    </ligand>
</feature>
<comment type="caution">
    <text evidence="13">The sequence shown here is derived from an EMBL/GenBank/DDBJ whole genome shotgun (WGS) entry which is preliminary data.</text>
</comment>
<evidence type="ECO:0000256" key="4">
    <source>
        <dbReference type="ARBA" id="ARBA00022598"/>
    </source>
</evidence>
<dbReference type="UniPathway" id="UPA00068">
    <property type="reaction ID" value="UER00171"/>
</dbReference>
<comment type="catalytic activity">
    <reaction evidence="10 11">
        <text>L-glutamine + H2O = L-glutamate + NH4(+)</text>
        <dbReference type="Rhea" id="RHEA:15889"/>
        <dbReference type="ChEBI" id="CHEBI:15377"/>
        <dbReference type="ChEBI" id="CHEBI:28938"/>
        <dbReference type="ChEBI" id="CHEBI:29985"/>
        <dbReference type="ChEBI" id="CHEBI:58359"/>
    </reaction>
</comment>
<feature type="binding site" evidence="11">
    <location>
        <position position="220"/>
    </location>
    <ligand>
        <name>L-glutamine</name>
        <dbReference type="ChEBI" id="CHEBI:58359"/>
    </ligand>
</feature>
<dbReference type="PROSITE" id="PS51273">
    <property type="entry name" value="GATASE_TYPE_1"/>
    <property type="match status" value="1"/>
</dbReference>
<evidence type="ECO:0000256" key="7">
    <source>
        <dbReference type="ARBA" id="ARBA00022962"/>
    </source>
</evidence>
<evidence type="ECO:0000256" key="8">
    <source>
        <dbReference type="ARBA" id="ARBA00022975"/>
    </source>
</evidence>
<dbReference type="PRINTS" id="PR00097">
    <property type="entry name" value="ANTSNTHASEII"/>
</dbReference>
<feature type="binding site" evidence="11">
    <location>
        <position position="287"/>
    </location>
    <ligand>
        <name>L-glutamine</name>
        <dbReference type="ChEBI" id="CHEBI:58359"/>
    </ligand>
</feature>
<dbReference type="InterPro" id="IPR029062">
    <property type="entry name" value="Class_I_gatase-like"/>
</dbReference>
<evidence type="ECO:0000256" key="11">
    <source>
        <dbReference type="HAMAP-Rule" id="MF_01209"/>
    </source>
</evidence>
<dbReference type="GO" id="GO:0005524">
    <property type="term" value="F:ATP binding"/>
    <property type="evidence" value="ECO:0007669"/>
    <property type="project" value="UniProtKB-UniRule"/>
</dbReference>
<dbReference type="UniPathway" id="UPA00070">
    <property type="reaction ID" value="UER00115"/>
</dbReference>
<dbReference type="InterPro" id="IPR017926">
    <property type="entry name" value="GATASE"/>
</dbReference>
<feature type="active site" evidence="11">
    <location>
        <position position="332"/>
    </location>
</feature>
<feature type="binding site" evidence="11">
    <location>
        <position position="218"/>
    </location>
    <ligand>
        <name>L-glutamine</name>
        <dbReference type="ChEBI" id="CHEBI:58359"/>
    </ligand>
</feature>
<dbReference type="PATRIC" id="fig|1705578.3.peg.3934"/>
<feature type="active site" evidence="11">
    <location>
        <position position="330"/>
    </location>
</feature>
<evidence type="ECO:0000259" key="12">
    <source>
        <dbReference type="SMART" id="SM01097"/>
    </source>
</evidence>
<dbReference type="Pfam" id="PF00988">
    <property type="entry name" value="CPSase_sm_chain"/>
    <property type="match status" value="1"/>
</dbReference>
<evidence type="ECO:0000256" key="10">
    <source>
        <dbReference type="ARBA" id="ARBA00049285"/>
    </source>
</evidence>
<keyword evidence="7 11" id="KW-0315">Glutamine amidotransferase</keyword>
<sequence length="354" mass="39202">MNSILYLEDGTVFMGKAIGHKAITAGELVFNTSMTGYQEILTDPSYRGQIITMCYPYIGNYGINYNFSQSGDIQAKGMVIKNMYNNTSHYLSENSFENFLKENKVVGISGIDTRSITKKIRSSGTMKCVICSENESISEIKRMLNSYENKNLVSQVSTNSIKHISGNGPKVALLDFGSKKNIIENLKDRDCDITIFPYNASYESIMSINPKGILLSNGPGDPKDLGEIMGTIKKLIGNLPTFGICLGHQLLSLALGGDTYKMKFGHRGGNHGVYDKDIDKAFITSQNHGYAVKRESLNKDSIEVTHFNLNDHTVEGIKHKTLPIFSAQFHPEGSPGPTDTGYLFDKFLRLMTLV</sequence>
<dbReference type="Proteomes" id="UP000077384">
    <property type="component" value="Unassembled WGS sequence"/>
</dbReference>
<reference evidence="14 16" key="2">
    <citation type="journal article" date="2016" name="Front. Microbiol.">
        <title>Industrial Acetogenic Biocatalysts: A Comparative Metabolic and Genomic Analysis.</title>
        <authorList>
            <person name="Bengelsdorf F."/>
            <person name="Poehlein A."/>
            <person name="Sonja S."/>
            <person name="Erz C."/>
            <person name="Hummel T."/>
            <person name="Hoffmeister S."/>
            <person name="Daniel R."/>
            <person name="Durre P."/>
        </authorList>
    </citation>
    <scope>NUCLEOTIDE SEQUENCE [LARGE SCALE GENOMIC DNA]</scope>
    <source>
        <strain evidence="14 16">PTA-10522</strain>
    </source>
</reference>
<dbReference type="HAMAP" id="MF_01209">
    <property type="entry name" value="CPSase_S_chain"/>
    <property type="match status" value="1"/>
</dbReference>
<feature type="binding site" evidence="11">
    <location>
        <position position="249"/>
    </location>
    <ligand>
        <name>L-glutamine</name>
        <dbReference type="ChEBI" id="CHEBI:58359"/>
    </ligand>
</feature>
<dbReference type="SUPFAM" id="SSF52021">
    <property type="entry name" value="Carbamoyl phosphate synthetase, small subunit N-terminal domain"/>
    <property type="match status" value="1"/>
</dbReference>
<dbReference type="GO" id="GO:0004088">
    <property type="term" value="F:carbamoyl-phosphate synthase (glutamine-hydrolyzing) activity"/>
    <property type="evidence" value="ECO:0007669"/>
    <property type="project" value="UniProtKB-UniRule"/>
</dbReference>
<dbReference type="Gene3D" id="3.40.50.880">
    <property type="match status" value="1"/>
</dbReference>
<evidence type="ECO:0000256" key="9">
    <source>
        <dbReference type="ARBA" id="ARBA00048816"/>
    </source>
</evidence>
<dbReference type="SMART" id="SM01097">
    <property type="entry name" value="CPSase_sm_chain"/>
    <property type="match status" value="1"/>
</dbReference>
<dbReference type="GO" id="GO:0006541">
    <property type="term" value="P:glutamine metabolic process"/>
    <property type="evidence" value="ECO:0007669"/>
    <property type="project" value="InterPro"/>
</dbReference>
<dbReference type="GO" id="GO:0044205">
    <property type="term" value="P:'de novo' UMP biosynthetic process"/>
    <property type="evidence" value="ECO:0007669"/>
    <property type="project" value="UniProtKB-UniRule"/>
</dbReference>
<evidence type="ECO:0000313" key="16">
    <source>
        <dbReference type="Proteomes" id="UP000093694"/>
    </source>
</evidence>
<comment type="function">
    <text evidence="11">Small subunit of the glutamine-dependent carbamoyl phosphate synthetase (CPSase). CPSase catalyzes the formation of carbamoyl phosphate from the ammonia moiety of glutamine, carbonate, and phosphate donated by ATP, constituting the first step of 2 biosynthetic pathways, one leading to arginine and/or urea and the other to pyrimidine nucleotides. The small subunit (glutamine amidotransferase) binds and cleaves glutamine to supply the large subunit with the substrate ammonia.</text>
</comment>
<evidence type="ECO:0000256" key="5">
    <source>
        <dbReference type="ARBA" id="ARBA00022741"/>
    </source>
</evidence>
<feature type="region of interest" description="CPSase" evidence="11">
    <location>
        <begin position="1"/>
        <end position="169"/>
    </location>
</feature>
<dbReference type="SUPFAM" id="SSF52317">
    <property type="entry name" value="Class I glutamine amidotransferase-like"/>
    <property type="match status" value="1"/>
</dbReference>
<comment type="subunit">
    <text evidence="11">Composed of two chains; the small (or glutamine) chain promotes the hydrolysis of glutamine to ammonia, which is used by the large (or ammonia) chain to synthesize carbamoyl phosphate. Tetramer of heterodimers (alpha,beta)4.</text>
</comment>
<dbReference type="GO" id="GO:0006207">
    <property type="term" value="P:'de novo' pyrimidine nucleobase biosynthetic process"/>
    <property type="evidence" value="ECO:0007669"/>
    <property type="project" value="InterPro"/>
</dbReference>
<dbReference type="GO" id="GO:0006526">
    <property type="term" value="P:L-arginine biosynthetic process"/>
    <property type="evidence" value="ECO:0007669"/>
    <property type="project" value="UniProtKB-UniRule"/>
</dbReference>
<dbReference type="AlphaFoldDB" id="A0A166TPT8"/>
<keyword evidence="16" id="KW-1185">Reference proteome</keyword>
<dbReference type="PANTHER" id="PTHR43418:SF7">
    <property type="entry name" value="CARBAMOYL-PHOSPHATE SYNTHASE SMALL CHAIN"/>
    <property type="match status" value="1"/>
</dbReference>
<dbReference type="Gene3D" id="3.50.30.20">
    <property type="entry name" value="Carbamoyl-phosphate synthase small subunit, N-terminal domain"/>
    <property type="match status" value="1"/>
</dbReference>
<accession>A0A166TPT8</accession>
<dbReference type="InterPro" id="IPR006274">
    <property type="entry name" value="CarbamoylP_synth_ssu"/>
</dbReference>
<feature type="domain" description="Carbamoyl-phosphate synthase small subunit N-terminal" evidence="12">
    <location>
        <begin position="1"/>
        <end position="131"/>
    </location>
</feature>
<dbReference type="PANTHER" id="PTHR43418">
    <property type="entry name" value="MULTIFUNCTIONAL TRYPTOPHAN BIOSYNTHESIS PROTEIN-RELATED"/>
    <property type="match status" value="1"/>
</dbReference>
<keyword evidence="6 11" id="KW-0067">ATP-binding</keyword>
<dbReference type="InterPro" id="IPR035686">
    <property type="entry name" value="CPSase_GATase1"/>
</dbReference>
<evidence type="ECO:0000256" key="1">
    <source>
        <dbReference type="ARBA" id="ARBA00004812"/>
    </source>
</evidence>
<evidence type="ECO:0000256" key="3">
    <source>
        <dbReference type="ARBA" id="ARBA00007800"/>
    </source>
</evidence>
<comment type="pathway">
    <text evidence="1 11">Pyrimidine metabolism; UMP biosynthesis via de novo pathway; (S)-dihydroorotate from bicarbonate: step 1/3.</text>
</comment>
<keyword evidence="5 11" id="KW-0547">Nucleotide-binding</keyword>
<dbReference type="NCBIfam" id="NF009475">
    <property type="entry name" value="PRK12838.1"/>
    <property type="match status" value="1"/>
</dbReference>
<dbReference type="Pfam" id="PF00117">
    <property type="entry name" value="GATase"/>
    <property type="match status" value="1"/>
</dbReference>
<keyword evidence="4 11" id="KW-0436">Ligase</keyword>
<dbReference type="InterPro" id="IPR002474">
    <property type="entry name" value="CarbamoylP_synth_ssu_N"/>
</dbReference>
<dbReference type="NCBIfam" id="TIGR01368">
    <property type="entry name" value="CPSaseIIsmall"/>
    <property type="match status" value="1"/>
</dbReference>
<dbReference type="RefSeq" id="WP_063600607.1">
    <property type="nucleotide sequence ID" value="NZ_LITQ01000009.1"/>
</dbReference>
<comment type="catalytic activity">
    <reaction evidence="9 11">
        <text>hydrogencarbonate + L-glutamine + 2 ATP + H2O = carbamoyl phosphate + L-glutamate + 2 ADP + phosphate + 2 H(+)</text>
        <dbReference type="Rhea" id="RHEA:18633"/>
        <dbReference type="ChEBI" id="CHEBI:15377"/>
        <dbReference type="ChEBI" id="CHEBI:15378"/>
        <dbReference type="ChEBI" id="CHEBI:17544"/>
        <dbReference type="ChEBI" id="CHEBI:29985"/>
        <dbReference type="ChEBI" id="CHEBI:30616"/>
        <dbReference type="ChEBI" id="CHEBI:43474"/>
        <dbReference type="ChEBI" id="CHEBI:58228"/>
        <dbReference type="ChEBI" id="CHEBI:58359"/>
        <dbReference type="ChEBI" id="CHEBI:456216"/>
        <dbReference type="EC" id="6.3.5.5"/>
    </reaction>
</comment>